<evidence type="ECO:0000313" key="6">
    <source>
        <dbReference type="EMBL" id="RJL22028.1"/>
    </source>
</evidence>
<feature type="domain" description="Radical SAM core" evidence="5">
    <location>
        <begin position="11"/>
        <end position="226"/>
    </location>
</feature>
<organism evidence="6 7">
    <name type="scientific">Bailinhaonella thermotolerans</name>
    <dbReference type="NCBI Taxonomy" id="1070861"/>
    <lineage>
        <taxon>Bacteria</taxon>
        <taxon>Bacillati</taxon>
        <taxon>Actinomycetota</taxon>
        <taxon>Actinomycetes</taxon>
        <taxon>Streptosporangiales</taxon>
        <taxon>Streptosporangiaceae</taxon>
        <taxon>Bailinhaonella</taxon>
    </lineage>
</organism>
<reference evidence="6 7" key="1">
    <citation type="submission" date="2018-09" db="EMBL/GenBank/DDBJ databases">
        <title>YIM 75507 draft genome.</title>
        <authorList>
            <person name="Tang S."/>
            <person name="Feng Y."/>
        </authorList>
    </citation>
    <scope>NUCLEOTIDE SEQUENCE [LARGE SCALE GENOMIC DNA]</scope>
    <source>
        <strain evidence="6 7">YIM 75507</strain>
    </source>
</reference>
<sequence>MSPSASDLTGIHRVEKLYLELLFRCNMSCGICYHGEDLKRRDVLTHEQVRNALIYFADRYGCRQACFLGGEPLLYDELPRVLATAQQLGYQTEVCTNGYRRRRVLEACVPHPDLLRISLDAGTREAHDAIRRPESFDAAFDTMAWAAGRRLPFGATCTLTAQHIGTIAELAARLRDTGAVELQLHRLRPIGNAATSGLQPVTWGQTRALHDQLTRMDLGQMQVNLDILLPERCPQPTGHVEKLEIAPDGRVYLSCAEVAGPGQNVRYDFDQAALVPVDPR</sequence>
<dbReference type="SFLD" id="SFLDS00029">
    <property type="entry name" value="Radical_SAM"/>
    <property type="match status" value="1"/>
</dbReference>
<dbReference type="GO" id="GO:0003824">
    <property type="term" value="F:catalytic activity"/>
    <property type="evidence" value="ECO:0007669"/>
    <property type="project" value="InterPro"/>
</dbReference>
<dbReference type="SUPFAM" id="SSF102114">
    <property type="entry name" value="Radical SAM enzymes"/>
    <property type="match status" value="1"/>
</dbReference>
<gene>
    <name evidence="6" type="ORF">D5H75_36105</name>
</gene>
<dbReference type="SFLD" id="SFLDG01067">
    <property type="entry name" value="SPASM/twitch_domain_containing"/>
    <property type="match status" value="1"/>
</dbReference>
<keyword evidence="7" id="KW-1185">Reference proteome</keyword>
<accession>A0A3A4A1J0</accession>
<keyword evidence="1" id="KW-0949">S-adenosyl-L-methionine</keyword>
<name>A0A3A4A1J0_9ACTN</name>
<evidence type="ECO:0000256" key="2">
    <source>
        <dbReference type="ARBA" id="ARBA00022723"/>
    </source>
</evidence>
<dbReference type="OrthoDB" id="9782387at2"/>
<proteinExistence type="predicted"/>
<comment type="caution">
    <text evidence="6">The sequence shown here is derived from an EMBL/GenBank/DDBJ whole genome shotgun (WGS) entry which is preliminary data.</text>
</comment>
<dbReference type="PANTHER" id="PTHR11228:SF7">
    <property type="entry name" value="PQQA PEPTIDE CYCLASE"/>
    <property type="match status" value="1"/>
</dbReference>
<dbReference type="EMBL" id="QZEY01000023">
    <property type="protein sequence ID" value="RJL22028.1"/>
    <property type="molecule type" value="Genomic_DNA"/>
</dbReference>
<dbReference type="AlphaFoldDB" id="A0A3A4A1J0"/>
<evidence type="ECO:0000256" key="4">
    <source>
        <dbReference type="ARBA" id="ARBA00023014"/>
    </source>
</evidence>
<dbReference type="InterPro" id="IPR050377">
    <property type="entry name" value="Radical_SAM_PqqE_MftC-like"/>
</dbReference>
<dbReference type="GO" id="GO:0051536">
    <property type="term" value="F:iron-sulfur cluster binding"/>
    <property type="evidence" value="ECO:0007669"/>
    <property type="project" value="UniProtKB-KW"/>
</dbReference>
<dbReference type="InterPro" id="IPR007197">
    <property type="entry name" value="rSAM"/>
</dbReference>
<dbReference type="InterPro" id="IPR058240">
    <property type="entry name" value="rSAM_sf"/>
</dbReference>
<evidence type="ECO:0000256" key="3">
    <source>
        <dbReference type="ARBA" id="ARBA00023004"/>
    </source>
</evidence>
<dbReference type="GO" id="GO:0046872">
    <property type="term" value="F:metal ion binding"/>
    <property type="evidence" value="ECO:0007669"/>
    <property type="project" value="UniProtKB-KW"/>
</dbReference>
<protein>
    <submittedName>
        <fullName evidence="6">Radical SAM protein</fullName>
    </submittedName>
</protein>
<dbReference type="InterPro" id="IPR013785">
    <property type="entry name" value="Aldolase_TIM"/>
</dbReference>
<dbReference type="RefSeq" id="WP_119931103.1">
    <property type="nucleotide sequence ID" value="NZ_QZEY01000023.1"/>
</dbReference>
<evidence type="ECO:0000259" key="5">
    <source>
        <dbReference type="PROSITE" id="PS51918"/>
    </source>
</evidence>
<dbReference type="PROSITE" id="PS51918">
    <property type="entry name" value="RADICAL_SAM"/>
    <property type="match status" value="1"/>
</dbReference>
<dbReference type="Pfam" id="PF04055">
    <property type="entry name" value="Radical_SAM"/>
    <property type="match status" value="1"/>
</dbReference>
<keyword evidence="4" id="KW-0411">Iron-sulfur</keyword>
<dbReference type="PANTHER" id="PTHR11228">
    <property type="entry name" value="RADICAL SAM DOMAIN PROTEIN"/>
    <property type="match status" value="1"/>
</dbReference>
<evidence type="ECO:0000256" key="1">
    <source>
        <dbReference type="ARBA" id="ARBA00022691"/>
    </source>
</evidence>
<evidence type="ECO:0000313" key="7">
    <source>
        <dbReference type="Proteomes" id="UP000265768"/>
    </source>
</evidence>
<keyword evidence="2" id="KW-0479">Metal-binding</keyword>
<dbReference type="CDD" id="cd01335">
    <property type="entry name" value="Radical_SAM"/>
    <property type="match status" value="1"/>
</dbReference>
<keyword evidence="3" id="KW-0408">Iron</keyword>
<dbReference type="Proteomes" id="UP000265768">
    <property type="component" value="Unassembled WGS sequence"/>
</dbReference>
<dbReference type="Gene3D" id="3.20.20.70">
    <property type="entry name" value="Aldolase class I"/>
    <property type="match status" value="1"/>
</dbReference>